<name>A0A1J6HPH7_9HYPH</name>
<dbReference type="EMBL" id="MOEC01000005">
    <property type="protein sequence ID" value="OIS94305.1"/>
    <property type="molecule type" value="Genomic_DNA"/>
</dbReference>
<dbReference type="Proteomes" id="UP000182985">
    <property type="component" value="Unassembled WGS sequence"/>
</dbReference>
<proteinExistence type="predicted"/>
<gene>
    <name evidence="1" type="ORF">BLA27_07295</name>
</gene>
<sequence length="84" mass="9609">MIYLYLAQAFTSIVASTTTVQAQGSMIAELRAPSAPDFVRGWETPITATFNRQSDYRVYYVLKNRTSYRLFQSKVKISNIFMAL</sequence>
<evidence type="ECO:0000313" key="2">
    <source>
        <dbReference type="Proteomes" id="UP000182985"/>
    </source>
</evidence>
<keyword evidence="2" id="KW-1185">Reference proteome</keyword>
<organism evidence="1 2">
    <name type="scientific">Brucella cytisi</name>
    <dbReference type="NCBI Taxonomy" id="407152"/>
    <lineage>
        <taxon>Bacteria</taxon>
        <taxon>Pseudomonadati</taxon>
        <taxon>Pseudomonadota</taxon>
        <taxon>Alphaproteobacteria</taxon>
        <taxon>Hyphomicrobiales</taxon>
        <taxon>Brucellaceae</taxon>
        <taxon>Brucella/Ochrobactrum group</taxon>
        <taxon>Brucella</taxon>
    </lineage>
</organism>
<reference evidence="1 2" key="1">
    <citation type="submission" date="2016-10" db="EMBL/GenBank/DDBJ databases">
        <title>The Draft Genome Sequence of the Potato Rhizosphere Bacteria Ochrobactrum sp. IPA7.2.</title>
        <authorList>
            <person name="Gogoleva N.E."/>
            <person name="Khlopko Y.A."/>
            <person name="Burygin G.L."/>
            <person name="Plotnikov A.O."/>
        </authorList>
    </citation>
    <scope>NUCLEOTIDE SEQUENCE [LARGE SCALE GENOMIC DNA]</scope>
    <source>
        <strain evidence="1 2">IPA7.2</strain>
    </source>
</reference>
<comment type="caution">
    <text evidence="1">The sequence shown here is derived from an EMBL/GenBank/DDBJ whole genome shotgun (WGS) entry which is preliminary data.</text>
</comment>
<evidence type="ECO:0000313" key="1">
    <source>
        <dbReference type="EMBL" id="OIS94305.1"/>
    </source>
</evidence>
<accession>A0A1J6HPH7</accession>
<protein>
    <submittedName>
        <fullName evidence="1">Uncharacterized protein</fullName>
    </submittedName>
</protein>
<dbReference type="AlphaFoldDB" id="A0A1J6HPH7"/>